<keyword evidence="1" id="KW-0805">Transcription regulation</keyword>
<dbReference type="Pfam" id="PF12833">
    <property type="entry name" value="HTH_18"/>
    <property type="match status" value="1"/>
</dbReference>
<dbReference type="Proteomes" id="UP000199377">
    <property type="component" value="Unassembled WGS sequence"/>
</dbReference>
<evidence type="ECO:0000256" key="3">
    <source>
        <dbReference type="ARBA" id="ARBA00023163"/>
    </source>
</evidence>
<evidence type="ECO:0000259" key="4">
    <source>
        <dbReference type="PROSITE" id="PS01124"/>
    </source>
</evidence>
<evidence type="ECO:0000256" key="2">
    <source>
        <dbReference type="ARBA" id="ARBA00023125"/>
    </source>
</evidence>
<dbReference type="PROSITE" id="PS00041">
    <property type="entry name" value="HTH_ARAC_FAMILY_1"/>
    <property type="match status" value="1"/>
</dbReference>
<dbReference type="InterPro" id="IPR050204">
    <property type="entry name" value="AraC_XylS_family_regulators"/>
</dbReference>
<keyword evidence="6" id="KW-1185">Reference proteome</keyword>
<dbReference type="InterPro" id="IPR009057">
    <property type="entry name" value="Homeodomain-like_sf"/>
</dbReference>
<dbReference type="InterPro" id="IPR018060">
    <property type="entry name" value="HTH_AraC"/>
</dbReference>
<sequence>MGYRHQFTGRTEGIRATAPLRWRGLDGLLGAFWQAEGECGGRGYYLSANPRISVFFDDVSSVQVGESERALARRGRPMARAFYVPAGTPMWTAFTAPLVFSHLDVHLDAAKLSDTLGRALGRAAAREALARPAEVRDTGDIEGLARLLVEEVTEPRRHDLYAESLAISLATAVLDLGGPAGGPAPARAEGRLTRWQMRRIVERFEAGGGRRLTVAEMAATVGLSESWFSHVFRNTTGLTPLQWQSRRRIELAKALLADGALSISEVADRLGFSDQAHLTRVFRQVEGETPAAWRRARAA</sequence>
<dbReference type="AlphaFoldDB" id="A0A1I3NAF7"/>
<evidence type="ECO:0000256" key="1">
    <source>
        <dbReference type="ARBA" id="ARBA00023015"/>
    </source>
</evidence>
<protein>
    <submittedName>
        <fullName evidence="5">Transcriptional regulator, AraC family</fullName>
    </submittedName>
</protein>
<keyword evidence="2" id="KW-0238">DNA-binding</keyword>
<feature type="domain" description="HTH araC/xylS-type" evidence="4">
    <location>
        <begin position="198"/>
        <end position="296"/>
    </location>
</feature>
<dbReference type="EMBL" id="FOQH01000013">
    <property type="protein sequence ID" value="SFJ06204.1"/>
    <property type="molecule type" value="Genomic_DNA"/>
</dbReference>
<keyword evidence="3" id="KW-0804">Transcription</keyword>
<dbReference type="GO" id="GO:0043565">
    <property type="term" value="F:sequence-specific DNA binding"/>
    <property type="evidence" value="ECO:0007669"/>
    <property type="project" value="InterPro"/>
</dbReference>
<accession>A0A1I3NAF7</accession>
<gene>
    <name evidence="5" type="ORF">SAMN05216258_1139</name>
</gene>
<reference evidence="5 6" key="1">
    <citation type="submission" date="2016-10" db="EMBL/GenBank/DDBJ databases">
        <authorList>
            <person name="de Groot N.N."/>
        </authorList>
    </citation>
    <scope>NUCLEOTIDE SEQUENCE [LARGE SCALE GENOMIC DNA]</scope>
    <source>
        <strain evidence="5 6">CGMCC 1.11030</strain>
    </source>
</reference>
<dbReference type="GO" id="GO:0003700">
    <property type="term" value="F:DNA-binding transcription factor activity"/>
    <property type="evidence" value="ECO:0007669"/>
    <property type="project" value="InterPro"/>
</dbReference>
<dbReference type="RefSeq" id="WP_092864748.1">
    <property type="nucleotide sequence ID" value="NZ_FOQH01000013.1"/>
</dbReference>
<dbReference type="STRING" id="1114924.SAMN05216258_1139"/>
<dbReference type="PANTHER" id="PTHR46796">
    <property type="entry name" value="HTH-TYPE TRANSCRIPTIONAL ACTIVATOR RHAS-RELATED"/>
    <property type="match status" value="1"/>
</dbReference>
<dbReference type="SMART" id="SM00342">
    <property type="entry name" value="HTH_ARAC"/>
    <property type="match status" value="1"/>
</dbReference>
<dbReference type="OrthoDB" id="9814125at2"/>
<dbReference type="Gene3D" id="1.10.10.60">
    <property type="entry name" value="Homeodomain-like"/>
    <property type="match status" value="2"/>
</dbReference>
<name>A0A1I3NAF7_9RHOB</name>
<evidence type="ECO:0000313" key="5">
    <source>
        <dbReference type="EMBL" id="SFJ06204.1"/>
    </source>
</evidence>
<dbReference type="PANTHER" id="PTHR46796:SF14">
    <property type="entry name" value="TRANSCRIPTIONAL REGULATORY PROTEIN"/>
    <property type="match status" value="1"/>
</dbReference>
<evidence type="ECO:0000313" key="6">
    <source>
        <dbReference type="Proteomes" id="UP000199377"/>
    </source>
</evidence>
<organism evidence="5 6">
    <name type="scientific">Albimonas pacifica</name>
    <dbReference type="NCBI Taxonomy" id="1114924"/>
    <lineage>
        <taxon>Bacteria</taxon>
        <taxon>Pseudomonadati</taxon>
        <taxon>Pseudomonadota</taxon>
        <taxon>Alphaproteobacteria</taxon>
        <taxon>Rhodobacterales</taxon>
        <taxon>Paracoccaceae</taxon>
        <taxon>Albimonas</taxon>
    </lineage>
</organism>
<proteinExistence type="predicted"/>
<dbReference type="SUPFAM" id="SSF46689">
    <property type="entry name" value="Homeodomain-like"/>
    <property type="match status" value="2"/>
</dbReference>
<dbReference type="PROSITE" id="PS01124">
    <property type="entry name" value="HTH_ARAC_FAMILY_2"/>
    <property type="match status" value="1"/>
</dbReference>
<dbReference type="InterPro" id="IPR018062">
    <property type="entry name" value="HTH_AraC-typ_CS"/>
</dbReference>